<evidence type="ECO:0008006" key="5">
    <source>
        <dbReference type="Google" id="ProtNLM"/>
    </source>
</evidence>
<protein>
    <recommendedName>
        <fullName evidence="5">Toxin</fullName>
    </recommendedName>
</protein>
<evidence type="ECO:0000313" key="3">
    <source>
        <dbReference type="EMBL" id="GAO39605.1"/>
    </source>
</evidence>
<dbReference type="Proteomes" id="UP000033202">
    <property type="component" value="Unassembled WGS sequence"/>
</dbReference>
<evidence type="ECO:0000313" key="4">
    <source>
        <dbReference type="Proteomes" id="UP000033202"/>
    </source>
</evidence>
<evidence type="ECO:0000256" key="1">
    <source>
        <dbReference type="ARBA" id="ARBA00006226"/>
    </source>
</evidence>
<name>A0A0E9MR42_9SPHN</name>
<dbReference type="Gene3D" id="3.30.2310.20">
    <property type="entry name" value="RelE-like"/>
    <property type="match status" value="1"/>
</dbReference>
<dbReference type="RefSeq" id="WP_046348424.1">
    <property type="nucleotide sequence ID" value="NZ_BBWU01000035.1"/>
</dbReference>
<sequence length="95" mass="10996">MKAIVRLPRAIADLDDIWYYIAQDNPDAAFRTVQRISEATARLRDHPFSGPALEETEFRTISAPPYTIYYKVTDRSVLIVRVLHSARDVRRVSFD</sequence>
<comment type="caution">
    <text evidence="3">The sequence shown here is derived from an EMBL/GenBank/DDBJ whole genome shotgun (WGS) entry which is preliminary data.</text>
</comment>
<dbReference type="STRING" id="1219043.SCH01S_35_00400"/>
<proteinExistence type="inferred from homology"/>
<dbReference type="InterPro" id="IPR051803">
    <property type="entry name" value="TA_system_RelE-like_toxin"/>
</dbReference>
<reference evidence="3 4" key="1">
    <citation type="submission" date="2015-04" db="EMBL/GenBank/DDBJ databases">
        <title>Whole genome shotgun sequence of Sphingomonas changbaiensis NBRC 104936.</title>
        <authorList>
            <person name="Katano-Makiyama Y."/>
            <person name="Hosoyama A."/>
            <person name="Hashimoto M."/>
            <person name="Noguchi M."/>
            <person name="Tsuchikane K."/>
            <person name="Ohji S."/>
            <person name="Yamazoe A."/>
            <person name="Ichikawa N."/>
            <person name="Kimura A."/>
            <person name="Fujita N."/>
        </authorList>
    </citation>
    <scope>NUCLEOTIDE SEQUENCE [LARGE SCALE GENOMIC DNA]</scope>
    <source>
        <strain evidence="3 4">NBRC 104936</strain>
    </source>
</reference>
<dbReference type="InterPro" id="IPR035093">
    <property type="entry name" value="RelE/ParE_toxin_dom_sf"/>
</dbReference>
<accession>A0A0E9MR42</accession>
<organism evidence="3 4">
    <name type="scientific">Sphingomonas changbaiensis NBRC 104936</name>
    <dbReference type="NCBI Taxonomy" id="1219043"/>
    <lineage>
        <taxon>Bacteria</taxon>
        <taxon>Pseudomonadati</taxon>
        <taxon>Pseudomonadota</taxon>
        <taxon>Alphaproteobacteria</taxon>
        <taxon>Sphingomonadales</taxon>
        <taxon>Sphingomonadaceae</taxon>
        <taxon>Sphingomonas</taxon>
    </lineage>
</organism>
<dbReference type="EMBL" id="BBWU01000035">
    <property type="protein sequence ID" value="GAO39605.1"/>
    <property type="molecule type" value="Genomic_DNA"/>
</dbReference>
<keyword evidence="2" id="KW-1277">Toxin-antitoxin system</keyword>
<dbReference type="Pfam" id="PF05016">
    <property type="entry name" value="ParE_toxin"/>
    <property type="match status" value="1"/>
</dbReference>
<comment type="similarity">
    <text evidence="1">Belongs to the RelE toxin family.</text>
</comment>
<evidence type="ECO:0000256" key="2">
    <source>
        <dbReference type="ARBA" id="ARBA00022649"/>
    </source>
</evidence>
<keyword evidence="4" id="KW-1185">Reference proteome</keyword>
<gene>
    <name evidence="3" type="ORF">SCH01S_35_00400</name>
</gene>
<dbReference type="InterPro" id="IPR007712">
    <property type="entry name" value="RelE/ParE_toxin"/>
</dbReference>
<dbReference type="PANTHER" id="PTHR33755">
    <property type="entry name" value="TOXIN PARE1-RELATED"/>
    <property type="match status" value="1"/>
</dbReference>
<dbReference type="AlphaFoldDB" id="A0A0E9MR42"/>